<dbReference type="OrthoDB" id="8479674at2"/>
<dbReference type="InterPro" id="IPR011009">
    <property type="entry name" value="Kinase-like_dom_sf"/>
</dbReference>
<comment type="caution">
    <text evidence="1">The sequence shown here is derived from an EMBL/GenBank/DDBJ whole genome shotgun (WGS) entry which is preliminary data.</text>
</comment>
<evidence type="ECO:0008006" key="3">
    <source>
        <dbReference type="Google" id="ProtNLM"/>
    </source>
</evidence>
<reference evidence="1 2" key="1">
    <citation type="journal article" date="2016" name="Int. J. Syst. Evol. Microbiol.">
        <title>Nocardioides albidus sp. nov., an actinobacterium isolated from garden soil.</title>
        <authorList>
            <person name="Singh H."/>
            <person name="Du J."/>
            <person name="Trinh H."/>
            <person name="Won K."/>
            <person name="Yang J.E."/>
            <person name="Yin C."/>
            <person name="Kook M."/>
            <person name="Yi T.H."/>
        </authorList>
    </citation>
    <scope>NUCLEOTIDE SEQUENCE [LARGE SCALE GENOMIC DNA]</scope>
    <source>
        <strain evidence="1 2">CCTCC AB 2015297</strain>
    </source>
</reference>
<keyword evidence="2" id="KW-1185">Reference proteome</keyword>
<dbReference type="AlphaFoldDB" id="A0A5C4VKE7"/>
<proteinExistence type="predicted"/>
<accession>A0A5C4VKE7</accession>
<dbReference type="EMBL" id="VDMP01000027">
    <property type="protein sequence ID" value="TNM36350.1"/>
    <property type="molecule type" value="Genomic_DNA"/>
</dbReference>
<name>A0A5C4VKE7_9ACTN</name>
<evidence type="ECO:0000313" key="2">
    <source>
        <dbReference type="Proteomes" id="UP000313231"/>
    </source>
</evidence>
<organism evidence="1 2">
    <name type="scientific">Nocardioides albidus</name>
    <dbReference type="NCBI Taxonomy" id="1517589"/>
    <lineage>
        <taxon>Bacteria</taxon>
        <taxon>Bacillati</taxon>
        <taxon>Actinomycetota</taxon>
        <taxon>Actinomycetes</taxon>
        <taxon>Propionibacteriales</taxon>
        <taxon>Nocardioidaceae</taxon>
        <taxon>Nocardioides</taxon>
    </lineage>
</organism>
<dbReference type="Proteomes" id="UP000313231">
    <property type="component" value="Unassembled WGS sequence"/>
</dbReference>
<evidence type="ECO:0000313" key="1">
    <source>
        <dbReference type="EMBL" id="TNM36350.1"/>
    </source>
</evidence>
<sequence>MTVTTRTALLDAAAELWPGADLVPAGTARDGRPVRARYAVVCRGNDPTVLVPVESSVAAGASLRRISTASSWWDTTARVAAGAAVRAVPRLLRHRVEVRGGADGLAEHLGEILGRPVSFSISIGTARVNRKPVLQVFDELGRCRAFVKVGWSGNTCADVTAEGRALAAVTAQPYRHVVPPELLARTSWQGRPVLVVGPLEPSPWHRRRNGWTPPTEAMDELAARFAAPPGELTASDWWHRQWQETGRLSDAVSRGRLGRALERVAAITGHRELQWGAWHGDWTPWNMARAGEKVLLWDWERFETGVPRGLDALHYVVNALNSGTPASAEGVLQALRLAAYRDRSLGGEPHVQSLLYLVSILTRYLRLVDGPGGEHISARAMQTLVALERLTEV</sequence>
<protein>
    <recommendedName>
        <fullName evidence="3">Aminoglycoside phosphotransferase domain-containing protein</fullName>
    </recommendedName>
</protein>
<dbReference type="SUPFAM" id="SSF56112">
    <property type="entry name" value="Protein kinase-like (PK-like)"/>
    <property type="match status" value="1"/>
</dbReference>
<gene>
    <name evidence="1" type="ORF">FHP29_19545</name>
</gene>
<dbReference type="RefSeq" id="WP_139624536.1">
    <property type="nucleotide sequence ID" value="NZ_VDMP01000027.1"/>
</dbReference>